<dbReference type="EMBL" id="CP087164">
    <property type="protein sequence ID" value="UGS34136.1"/>
    <property type="molecule type" value="Genomic_DNA"/>
</dbReference>
<evidence type="ECO:0000313" key="5">
    <source>
        <dbReference type="Proteomes" id="UP001162834"/>
    </source>
</evidence>
<sequence>MASSEQSRDEQVAALRAELEDVRAEAAAQSRQLERYAADLRETFKSEREQRSRLQDSYMATVRALSNAVEARDAYTGKHAERVAAYGLEIARAMGSSLADDPQTEFGFLLHDIGKVAVPDAILYKPEPLTPEERTLMARHPDIGAQILRGIEFLGEAKAVVRHHHERWDGDGYPDGLRGEEIPLAARVFAVADTLDALTTDRPYRPAVSLGAARATIVESAGTQFDPEIVVAFASVPDDAIEHIRREAGVLT</sequence>
<dbReference type="InterPro" id="IPR006675">
    <property type="entry name" value="HDIG_dom"/>
</dbReference>
<dbReference type="Proteomes" id="UP001162834">
    <property type="component" value="Chromosome"/>
</dbReference>
<gene>
    <name evidence="4" type="primary">rpfG_1</name>
    <name evidence="4" type="ORF">DSM104329_00508</name>
</gene>
<dbReference type="EC" id="3.1.4.-" evidence="4"/>
<dbReference type="PANTHER" id="PTHR45228">
    <property type="entry name" value="CYCLIC DI-GMP PHOSPHODIESTERASE TM_0186-RELATED"/>
    <property type="match status" value="1"/>
</dbReference>
<evidence type="ECO:0000259" key="2">
    <source>
        <dbReference type="PROSITE" id="PS51831"/>
    </source>
</evidence>
<dbReference type="Gene3D" id="1.10.3210.10">
    <property type="entry name" value="Hypothetical protein af1432"/>
    <property type="match status" value="1"/>
</dbReference>
<dbReference type="AlphaFoldDB" id="A0A9E6XTC5"/>
<organism evidence="4 5">
    <name type="scientific">Capillimicrobium parvum</name>
    <dbReference type="NCBI Taxonomy" id="2884022"/>
    <lineage>
        <taxon>Bacteria</taxon>
        <taxon>Bacillati</taxon>
        <taxon>Actinomycetota</taxon>
        <taxon>Thermoleophilia</taxon>
        <taxon>Solirubrobacterales</taxon>
        <taxon>Capillimicrobiaceae</taxon>
        <taxon>Capillimicrobium</taxon>
    </lineage>
</organism>
<dbReference type="PROSITE" id="PS51831">
    <property type="entry name" value="HD"/>
    <property type="match status" value="1"/>
</dbReference>
<dbReference type="SMART" id="SM00471">
    <property type="entry name" value="HDc"/>
    <property type="match status" value="1"/>
</dbReference>
<keyword evidence="4" id="KW-0378">Hydrolase</keyword>
<evidence type="ECO:0000313" key="4">
    <source>
        <dbReference type="EMBL" id="UGS34136.1"/>
    </source>
</evidence>
<evidence type="ECO:0000259" key="3">
    <source>
        <dbReference type="PROSITE" id="PS51832"/>
    </source>
</evidence>
<evidence type="ECO:0000256" key="1">
    <source>
        <dbReference type="SAM" id="Coils"/>
    </source>
</evidence>
<dbReference type="PROSITE" id="PS51832">
    <property type="entry name" value="HD_GYP"/>
    <property type="match status" value="1"/>
</dbReference>
<feature type="domain" description="HD-GYP" evidence="3">
    <location>
        <begin position="54"/>
        <end position="249"/>
    </location>
</feature>
<feature type="coiled-coil region" evidence="1">
    <location>
        <begin position="12"/>
        <end position="57"/>
    </location>
</feature>
<keyword evidence="5" id="KW-1185">Reference proteome</keyword>
<dbReference type="GO" id="GO:0016787">
    <property type="term" value="F:hydrolase activity"/>
    <property type="evidence" value="ECO:0007669"/>
    <property type="project" value="UniProtKB-KW"/>
</dbReference>
<proteinExistence type="predicted"/>
<dbReference type="NCBIfam" id="TIGR00277">
    <property type="entry name" value="HDIG"/>
    <property type="match status" value="1"/>
</dbReference>
<dbReference type="InterPro" id="IPR052020">
    <property type="entry name" value="Cyclic_di-GMP/3'3'-cGAMP_PDE"/>
</dbReference>
<protein>
    <submittedName>
        <fullName evidence="4">Cyclic di-GMP phosphodiesterase response regulator RpfG</fullName>
        <ecNumber evidence="4">3.1.4.-</ecNumber>
    </submittedName>
</protein>
<dbReference type="InterPro" id="IPR003607">
    <property type="entry name" value="HD/PDEase_dom"/>
</dbReference>
<dbReference type="InterPro" id="IPR037522">
    <property type="entry name" value="HD_GYP_dom"/>
</dbReference>
<dbReference type="InterPro" id="IPR006674">
    <property type="entry name" value="HD_domain"/>
</dbReference>
<accession>A0A9E6XTC5</accession>
<dbReference type="CDD" id="cd00077">
    <property type="entry name" value="HDc"/>
    <property type="match status" value="1"/>
</dbReference>
<feature type="domain" description="HD" evidence="2">
    <location>
        <begin position="76"/>
        <end position="198"/>
    </location>
</feature>
<dbReference type="KEGG" id="sbae:DSM104329_00508"/>
<reference evidence="4" key="1">
    <citation type="journal article" date="2022" name="Int. J. Syst. Evol. Microbiol.">
        <title>Pseudomonas aegrilactucae sp. nov. and Pseudomonas morbosilactucae sp. nov., pathogens causing bacterial rot of lettuce in Japan.</title>
        <authorList>
            <person name="Sawada H."/>
            <person name="Fujikawa T."/>
            <person name="Satou M."/>
        </authorList>
    </citation>
    <scope>NUCLEOTIDE SEQUENCE</scope>
    <source>
        <strain evidence="4">0166_1</strain>
    </source>
</reference>
<keyword evidence="1" id="KW-0175">Coiled coil</keyword>
<dbReference type="SUPFAM" id="SSF109604">
    <property type="entry name" value="HD-domain/PDEase-like"/>
    <property type="match status" value="1"/>
</dbReference>
<name>A0A9E6XTC5_9ACTN</name>
<dbReference type="Pfam" id="PF13487">
    <property type="entry name" value="HD_5"/>
    <property type="match status" value="1"/>
</dbReference>